<protein>
    <submittedName>
        <fullName evidence="2">Uncharacterized protein</fullName>
    </submittedName>
</protein>
<proteinExistence type="predicted"/>
<gene>
    <name evidence="2" type="ORF">ILEXP_LOCUS31375</name>
</gene>
<sequence>MQVSKRTCSILIGGKVAEPRWLWEVSADRHDPPMVGANRHEPPRIDEKGASTHRSTKKKLPFAVKLCYKFPSGGGSSNGAIREVESHEISIIVNSEVEEASIMDAKIDNGNSEFGSKDGAFIWNNNRWSSCN</sequence>
<comment type="caution">
    <text evidence="2">The sequence shown here is derived from an EMBL/GenBank/DDBJ whole genome shotgun (WGS) entry which is preliminary data.</text>
</comment>
<dbReference type="Proteomes" id="UP001642360">
    <property type="component" value="Unassembled WGS sequence"/>
</dbReference>
<dbReference type="EMBL" id="CAUOFW020003880">
    <property type="protein sequence ID" value="CAK9162504.1"/>
    <property type="molecule type" value="Genomic_DNA"/>
</dbReference>
<evidence type="ECO:0000313" key="3">
    <source>
        <dbReference type="Proteomes" id="UP001642360"/>
    </source>
</evidence>
<name>A0ABC8T501_9AQUA</name>
<dbReference type="AlphaFoldDB" id="A0ABC8T501"/>
<keyword evidence="3" id="KW-1185">Reference proteome</keyword>
<reference evidence="2 3" key="1">
    <citation type="submission" date="2024-02" db="EMBL/GenBank/DDBJ databases">
        <authorList>
            <person name="Vignale AGUSTIN F."/>
            <person name="Sosa J E."/>
            <person name="Modenutti C."/>
        </authorList>
    </citation>
    <scope>NUCLEOTIDE SEQUENCE [LARGE SCALE GENOMIC DNA]</scope>
</reference>
<accession>A0ABC8T501</accession>
<feature type="region of interest" description="Disordered" evidence="1">
    <location>
        <begin position="30"/>
        <end position="57"/>
    </location>
</feature>
<organism evidence="2 3">
    <name type="scientific">Ilex paraguariensis</name>
    <name type="common">yerba mate</name>
    <dbReference type="NCBI Taxonomy" id="185542"/>
    <lineage>
        <taxon>Eukaryota</taxon>
        <taxon>Viridiplantae</taxon>
        <taxon>Streptophyta</taxon>
        <taxon>Embryophyta</taxon>
        <taxon>Tracheophyta</taxon>
        <taxon>Spermatophyta</taxon>
        <taxon>Magnoliopsida</taxon>
        <taxon>eudicotyledons</taxon>
        <taxon>Gunneridae</taxon>
        <taxon>Pentapetalae</taxon>
        <taxon>asterids</taxon>
        <taxon>campanulids</taxon>
        <taxon>Aquifoliales</taxon>
        <taxon>Aquifoliaceae</taxon>
        <taxon>Ilex</taxon>
    </lineage>
</organism>
<evidence type="ECO:0000313" key="2">
    <source>
        <dbReference type="EMBL" id="CAK9162504.1"/>
    </source>
</evidence>
<evidence type="ECO:0000256" key="1">
    <source>
        <dbReference type="SAM" id="MobiDB-lite"/>
    </source>
</evidence>
<feature type="compositionally biased region" description="Basic and acidic residues" evidence="1">
    <location>
        <begin position="30"/>
        <end position="50"/>
    </location>
</feature>